<comment type="caution">
    <text evidence="9">The sequence shown here is derived from an EMBL/GenBank/DDBJ whole genome shotgun (WGS) entry which is preliminary data.</text>
</comment>
<dbReference type="InterPro" id="IPR044893">
    <property type="entry name" value="RNA_pol_Rpb1_clamp_domain"/>
</dbReference>
<evidence type="ECO:0000256" key="4">
    <source>
        <dbReference type="ARBA" id="ARBA00022695"/>
    </source>
</evidence>
<feature type="domain" description="RNA polymerase Rpb1" evidence="8">
    <location>
        <begin position="23"/>
        <end position="239"/>
    </location>
</feature>
<dbReference type="GO" id="GO:0046872">
    <property type="term" value="F:metal ion binding"/>
    <property type="evidence" value="ECO:0007669"/>
    <property type="project" value="UniProtKB-KW"/>
</dbReference>
<gene>
    <name evidence="9" type="ORF">F3Y22_tig00110819pilonHSYRG00424</name>
</gene>
<dbReference type="GO" id="GO:0000428">
    <property type="term" value="C:DNA-directed RNA polymerase complex"/>
    <property type="evidence" value="ECO:0007669"/>
    <property type="project" value="UniProtKB-KW"/>
</dbReference>
<dbReference type="FunFam" id="4.10.860.120:FF:000009">
    <property type="entry name" value="DNA-directed RNA polymerase subunit"/>
    <property type="match status" value="1"/>
</dbReference>
<dbReference type="PANTHER" id="PTHR48446">
    <property type="entry name" value="DNA-DIRECTED RNA POLYMERASE SUBUNIT BETA' N-TERMINAL SECTION"/>
    <property type="match status" value="1"/>
</dbReference>
<keyword evidence="3" id="KW-0808">Transferase</keyword>
<dbReference type="SUPFAM" id="SSF64484">
    <property type="entry name" value="beta and beta-prime subunits of DNA dependent RNA-polymerase"/>
    <property type="match status" value="1"/>
</dbReference>
<accession>A0A6A2ZP82</accession>
<keyword evidence="5" id="KW-0479">Metal-binding</keyword>
<keyword evidence="4" id="KW-0548">Nucleotidyltransferase</keyword>
<dbReference type="Pfam" id="PF04997">
    <property type="entry name" value="RNA_pol_Rpb1_1"/>
    <property type="match status" value="1"/>
</dbReference>
<evidence type="ECO:0000256" key="1">
    <source>
        <dbReference type="ARBA" id="ARBA00012418"/>
    </source>
</evidence>
<dbReference type="Gene3D" id="4.10.860.120">
    <property type="entry name" value="RNA polymerase II, clamp domain"/>
    <property type="match status" value="1"/>
</dbReference>
<evidence type="ECO:0000256" key="3">
    <source>
        <dbReference type="ARBA" id="ARBA00022679"/>
    </source>
</evidence>
<keyword evidence="6" id="KW-0862">Zinc</keyword>
<dbReference type="InterPro" id="IPR015700">
    <property type="entry name" value="RPC1"/>
</dbReference>
<dbReference type="Proteomes" id="UP000436088">
    <property type="component" value="Unassembled WGS sequence"/>
</dbReference>
<dbReference type="PANTHER" id="PTHR48446:SF1">
    <property type="entry name" value="DNA-DIRECTED RNA POLYMERASE SUBUNIT BETA' N-TERMINAL SECTION"/>
    <property type="match status" value="1"/>
</dbReference>
<dbReference type="GO" id="GO:0003677">
    <property type="term" value="F:DNA binding"/>
    <property type="evidence" value="ECO:0007669"/>
    <property type="project" value="InterPro"/>
</dbReference>
<keyword evidence="7" id="KW-0804">Transcription</keyword>
<evidence type="ECO:0000313" key="10">
    <source>
        <dbReference type="Proteomes" id="UP000436088"/>
    </source>
</evidence>
<keyword evidence="10" id="KW-1185">Reference proteome</keyword>
<evidence type="ECO:0000256" key="5">
    <source>
        <dbReference type="ARBA" id="ARBA00022723"/>
    </source>
</evidence>
<dbReference type="EC" id="2.7.7.6" evidence="1"/>
<organism evidence="9 10">
    <name type="scientific">Hibiscus syriacus</name>
    <name type="common">Rose of Sharon</name>
    <dbReference type="NCBI Taxonomy" id="106335"/>
    <lineage>
        <taxon>Eukaryota</taxon>
        <taxon>Viridiplantae</taxon>
        <taxon>Streptophyta</taxon>
        <taxon>Embryophyta</taxon>
        <taxon>Tracheophyta</taxon>
        <taxon>Spermatophyta</taxon>
        <taxon>Magnoliopsida</taxon>
        <taxon>eudicotyledons</taxon>
        <taxon>Gunneridae</taxon>
        <taxon>Pentapetalae</taxon>
        <taxon>rosids</taxon>
        <taxon>malvids</taxon>
        <taxon>Malvales</taxon>
        <taxon>Malvaceae</taxon>
        <taxon>Malvoideae</taxon>
        <taxon>Hibiscus</taxon>
    </lineage>
</organism>
<evidence type="ECO:0000256" key="6">
    <source>
        <dbReference type="ARBA" id="ARBA00022833"/>
    </source>
</evidence>
<proteinExistence type="predicted"/>
<name>A0A6A2ZP82_HIBSY</name>
<dbReference type="GO" id="GO:0003899">
    <property type="term" value="F:DNA-directed RNA polymerase activity"/>
    <property type="evidence" value="ECO:0007669"/>
    <property type="project" value="UniProtKB-EC"/>
</dbReference>
<dbReference type="AlphaFoldDB" id="A0A6A2ZP82"/>
<sequence length="294" mass="32896">MLLQKTQDIVFTKLPYIEDVGPRKIKGMKFSMLSDSEIAKTAEVQVYKGVYYDPQNRPIEGGLLDPRMGPPNKSAGNCATCDGSYNDCPGHYGYLVLALPVYNVGYLSTILDILKCICKSCSRVLLDDQLAKSYLKKMRAPKIEPLKKAELVKTIVKKCTAMAGSKAVKCSRCGFVNGTAKKVVGRIGIIHDRSKINDNSLEEFRSAISHTRESKSTFNVSTYVLTPFKVLSLFKRMTDVGGWEDLQVEVAQYINSDVRIDNKEKKAAKTTEWFSSAYQREAGTVSWELIWKTC</sequence>
<evidence type="ECO:0000256" key="7">
    <source>
        <dbReference type="ARBA" id="ARBA00023163"/>
    </source>
</evidence>
<evidence type="ECO:0000313" key="9">
    <source>
        <dbReference type="EMBL" id="KAE8693139.1"/>
    </source>
</evidence>
<dbReference type="InterPro" id="IPR007080">
    <property type="entry name" value="RNA_pol_Rpb1_1"/>
</dbReference>
<evidence type="ECO:0000256" key="2">
    <source>
        <dbReference type="ARBA" id="ARBA00022478"/>
    </source>
</evidence>
<dbReference type="EMBL" id="VEPZ02001124">
    <property type="protein sequence ID" value="KAE8693139.1"/>
    <property type="molecule type" value="Genomic_DNA"/>
</dbReference>
<dbReference type="GO" id="GO:0006351">
    <property type="term" value="P:DNA-templated transcription"/>
    <property type="evidence" value="ECO:0007669"/>
    <property type="project" value="InterPro"/>
</dbReference>
<keyword evidence="2" id="KW-0240">DNA-directed RNA polymerase</keyword>
<evidence type="ECO:0000259" key="8">
    <source>
        <dbReference type="Pfam" id="PF04997"/>
    </source>
</evidence>
<reference evidence="9" key="1">
    <citation type="submission" date="2019-09" db="EMBL/GenBank/DDBJ databases">
        <title>Draft genome information of white flower Hibiscus syriacus.</title>
        <authorList>
            <person name="Kim Y.-M."/>
        </authorList>
    </citation>
    <scope>NUCLEOTIDE SEQUENCE [LARGE SCALE GENOMIC DNA]</scope>
    <source>
        <strain evidence="9">YM2019G1</strain>
    </source>
</reference>
<protein>
    <recommendedName>
        <fullName evidence="1">DNA-directed RNA polymerase</fullName>
        <ecNumber evidence="1">2.7.7.6</ecNumber>
    </recommendedName>
</protein>